<dbReference type="GO" id="GO:0005886">
    <property type="term" value="C:plasma membrane"/>
    <property type="evidence" value="ECO:0007669"/>
    <property type="project" value="TreeGrafter"/>
</dbReference>
<dbReference type="PANTHER" id="PTHR23502">
    <property type="entry name" value="MAJOR FACILITATOR SUPERFAMILY"/>
    <property type="match status" value="1"/>
</dbReference>
<gene>
    <name evidence="8" type="ORF">D0865_10126</name>
</gene>
<dbReference type="InterPro" id="IPR036259">
    <property type="entry name" value="MFS_trans_sf"/>
</dbReference>
<dbReference type="OrthoDB" id="5376138at2759"/>
<evidence type="ECO:0000256" key="5">
    <source>
        <dbReference type="SAM" id="MobiDB-lite"/>
    </source>
</evidence>
<evidence type="ECO:0000259" key="7">
    <source>
        <dbReference type="PROSITE" id="PS50850"/>
    </source>
</evidence>
<feature type="transmembrane region" description="Helical" evidence="6">
    <location>
        <begin position="449"/>
        <end position="468"/>
    </location>
</feature>
<feature type="compositionally biased region" description="Basic and acidic residues" evidence="5">
    <location>
        <begin position="24"/>
        <end position="40"/>
    </location>
</feature>
<feature type="compositionally biased region" description="Basic and acidic residues" evidence="5">
    <location>
        <begin position="50"/>
        <end position="65"/>
    </location>
</feature>
<dbReference type="InterPro" id="IPR020846">
    <property type="entry name" value="MFS_dom"/>
</dbReference>
<feature type="transmembrane region" description="Helical" evidence="6">
    <location>
        <begin position="497"/>
        <end position="519"/>
    </location>
</feature>
<feature type="compositionally biased region" description="Basic and acidic residues" evidence="5">
    <location>
        <begin position="1"/>
        <end position="10"/>
    </location>
</feature>
<feature type="domain" description="Major facilitator superfamily (MFS) profile" evidence="7">
    <location>
        <begin position="88"/>
        <end position="524"/>
    </location>
</feature>
<evidence type="ECO:0000256" key="1">
    <source>
        <dbReference type="ARBA" id="ARBA00004141"/>
    </source>
</evidence>
<name>A0A3M7BZ71_HORWE</name>
<dbReference type="Pfam" id="PF07690">
    <property type="entry name" value="MFS_1"/>
    <property type="match status" value="1"/>
</dbReference>
<protein>
    <recommendedName>
        <fullName evidence="7">Major facilitator superfamily (MFS) profile domain-containing protein</fullName>
    </recommendedName>
</protein>
<evidence type="ECO:0000256" key="6">
    <source>
        <dbReference type="SAM" id="Phobius"/>
    </source>
</evidence>
<dbReference type="EMBL" id="QWIN01000975">
    <property type="protein sequence ID" value="RMY45099.1"/>
    <property type="molecule type" value="Genomic_DNA"/>
</dbReference>
<feature type="transmembrane region" description="Helical" evidence="6">
    <location>
        <begin position="241"/>
        <end position="260"/>
    </location>
</feature>
<dbReference type="PANTHER" id="PTHR23502:SF3">
    <property type="entry name" value="MAJOR FACILITATOR SUPERFAMILY (MFS) PROFILE DOMAIN-CONTAINING PROTEIN-RELATED"/>
    <property type="match status" value="1"/>
</dbReference>
<feature type="region of interest" description="Disordered" evidence="5">
    <location>
        <begin position="1"/>
        <end position="65"/>
    </location>
</feature>
<feature type="transmembrane region" description="Helical" evidence="6">
    <location>
        <begin position="396"/>
        <end position="416"/>
    </location>
</feature>
<reference evidence="8 9" key="1">
    <citation type="journal article" date="2018" name="BMC Genomics">
        <title>Genomic evidence for intraspecific hybridization in a clonal and extremely halotolerant yeast.</title>
        <authorList>
            <person name="Gostincar C."/>
            <person name="Stajich J.E."/>
            <person name="Zupancic J."/>
            <person name="Zalar P."/>
            <person name="Gunde-Cimerman N."/>
        </authorList>
    </citation>
    <scope>NUCLEOTIDE SEQUENCE [LARGE SCALE GENOMIC DNA]</scope>
    <source>
        <strain evidence="8 9">EXF-151</strain>
    </source>
</reference>
<feature type="compositionally biased region" description="Basic and acidic residues" evidence="5">
    <location>
        <begin position="561"/>
        <end position="576"/>
    </location>
</feature>
<keyword evidence="3 6" id="KW-1133">Transmembrane helix</keyword>
<dbReference type="InterPro" id="IPR011701">
    <property type="entry name" value="MFS"/>
</dbReference>
<organism evidence="8 9">
    <name type="scientific">Hortaea werneckii</name>
    <name type="common">Black yeast</name>
    <name type="synonym">Cladosporium werneckii</name>
    <dbReference type="NCBI Taxonomy" id="91943"/>
    <lineage>
        <taxon>Eukaryota</taxon>
        <taxon>Fungi</taxon>
        <taxon>Dikarya</taxon>
        <taxon>Ascomycota</taxon>
        <taxon>Pezizomycotina</taxon>
        <taxon>Dothideomycetes</taxon>
        <taxon>Dothideomycetidae</taxon>
        <taxon>Mycosphaerellales</taxon>
        <taxon>Teratosphaeriaceae</taxon>
        <taxon>Hortaea</taxon>
    </lineage>
</organism>
<evidence type="ECO:0000256" key="2">
    <source>
        <dbReference type="ARBA" id="ARBA00022692"/>
    </source>
</evidence>
<feature type="transmembrane region" description="Helical" evidence="6">
    <location>
        <begin position="422"/>
        <end position="442"/>
    </location>
</feature>
<feature type="transmembrane region" description="Helical" evidence="6">
    <location>
        <begin position="348"/>
        <end position="375"/>
    </location>
</feature>
<dbReference type="VEuPathDB" id="FungiDB:BTJ68_03686"/>
<comment type="caution">
    <text evidence="8">The sequence shown here is derived from an EMBL/GenBank/DDBJ whole genome shotgun (WGS) entry which is preliminary data.</text>
</comment>
<feature type="transmembrane region" description="Helical" evidence="6">
    <location>
        <begin position="210"/>
        <end position="229"/>
    </location>
</feature>
<evidence type="ECO:0000256" key="3">
    <source>
        <dbReference type="ARBA" id="ARBA00022989"/>
    </source>
</evidence>
<dbReference type="AlphaFoldDB" id="A0A3M7BZ71"/>
<comment type="subcellular location">
    <subcellularLocation>
        <location evidence="1">Membrane</location>
        <topology evidence="1">Multi-pass membrane protein</topology>
    </subcellularLocation>
</comment>
<feature type="transmembrane region" description="Helical" evidence="6">
    <location>
        <begin position="183"/>
        <end position="203"/>
    </location>
</feature>
<dbReference type="Proteomes" id="UP000270230">
    <property type="component" value="Unassembled WGS sequence"/>
</dbReference>
<dbReference type="SUPFAM" id="SSF103473">
    <property type="entry name" value="MFS general substrate transporter"/>
    <property type="match status" value="1"/>
</dbReference>
<keyword evidence="4 6" id="KW-0472">Membrane</keyword>
<sequence>MAAPREDQTQPEHPNTVSAAYDDGMEKPEESQSEKEEAETPRSVSPPNRHSGEQEKSDVREDGKRELKEEDAYDCLAYSWPTWKKCMYLASVAVIQIAMNYNTSVYPNVVTQLTEQFALDKQGARTGQMIYLIFYSFGCELWAPWSEEFGRWPILMLSEALICIWTLPQALATNFSSILAGRALAGLSTAGGSVTLGLIADLYQPDEQQWPLAFIVLASCIGTSIGGVVGGPVERFLEWRWNFWIQLIFNAGAMCIFFFMPESRSTIMLDKEAKRRRKTGEDPNIYGPNELKKPRISIGEMATVWIRPWRMLVTEPIVLCLSLLSGFSDALIFTFLESFAIVYKQWDFGTLAVAWAFIPINAAYFIAYFTYYPWFMRDDHLRRTKGSSSMYPERRLKWLLWTAPLEPIGLFGFAWTTLGPSVVHWIVPMIFAALVGIANYTIYFSSVDYMVAAYGVYSASACGGNAWARDFFAGISAMYASPLYHNLGESPNPAVNYATTLLAAISCVVVIPIYVFYWFGPQIRDRSKFAKSLAADREATNGRRISKASNLPEGHNVNEPVAKKDHMASEHSAEERCIASTVATSASAKAQKTTATPEPL</sequence>
<accession>A0A3M7BZ71</accession>
<evidence type="ECO:0000313" key="8">
    <source>
        <dbReference type="EMBL" id="RMY45099.1"/>
    </source>
</evidence>
<keyword evidence="2 6" id="KW-0812">Transmembrane</keyword>
<dbReference type="PROSITE" id="PS50850">
    <property type="entry name" value="MFS"/>
    <property type="match status" value="1"/>
</dbReference>
<dbReference type="FunFam" id="1.20.1250.20:FF:000088">
    <property type="entry name" value="MFS multidrug transporter, putative"/>
    <property type="match status" value="1"/>
</dbReference>
<evidence type="ECO:0000313" key="9">
    <source>
        <dbReference type="Proteomes" id="UP000270230"/>
    </source>
</evidence>
<proteinExistence type="predicted"/>
<feature type="region of interest" description="Disordered" evidence="5">
    <location>
        <begin position="541"/>
        <end position="576"/>
    </location>
</feature>
<evidence type="ECO:0000256" key="4">
    <source>
        <dbReference type="ARBA" id="ARBA00023136"/>
    </source>
</evidence>
<dbReference type="GO" id="GO:0022857">
    <property type="term" value="F:transmembrane transporter activity"/>
    <property type="evidence" value="ECO:0007669"/>
    <property type="project" value="InterPro"/>
</dbReference>
<dbReference type="Gene3D" id="1.20.1250.20">
    <property type="entry name" value="MFS general substrate transporter like domains"/>
    <property type="match status" value="1"/>
</dbReference>